<dbReference type="Proteomes" id="UP000234681">
    <property type="component" value="Chromosome 12"/>
</dbReference>
<keyword evidence="2" id="KW-1133">Transmembrane helix</keyword>
<accession>A6K1G2</accession>
<feature type="transmembrane region" description="Helical" evidence="2">
    <location>
        <begin position="45"/>
        <end position="69"/>
    </location>
</feature>
<gene>
    <name evidence="3" type="ORF">rCG_42735</name>
</gene>
<organism evidence="3 4">
    <name type="scientific">Rattus norvegicus</name>
    <name type="common">Rat</name>
    <dbReference type="NCBI Taxonomy" id="10116"/>
    <lineage>
        <taxon>Eukaryota</taxon>
        <taxon>Metazoa</taxon>
        <taxon>Chordata</taxon>
        <taxon>Craniata</taxon>
        <taxon>Vertebrata</taxon>
        <taxon>Euteleostomi</taxon>
        <taxon>Mammalia</taxon>
        <taxon>Eutheria</taxon>
        <taxon>Euarchontoglires</taxon>
        <taxon>Glires</taxon>
        <taxon>Rodentia</taxon>
        <taxon>Myomorpha</taxon>
        <taxon>Muroidea</taxon>
        <taxon>Muridae</taxon>
        <taxon>Murinae</taxon>
        <taxon>Rattus</taxon>
    </lineage>
</organism>
<evidence type="ECO:0000313" key="4">
    <source>
        <dbReference type="Proteomes" id="UP000234681"/>
    </source>
</evidence>
<keyword evidence="2" id="KW-0472">Membrane</keyword>
<sequence length="86" mass="9487">MRNGTEQSACRSHGGEDPGPRKHCHTEATSVYPCGCRGRSVGFRAAVVCFAFSFILFCFVLILLSHSIFDQSFSLSSLLWKIVTLT</sequence>
<keyword evidence="2" id="KW-0812">Transmembrane</keyword>
<name>A6K1G2_RAT</name>
<dbReference type="EMBL" id="CH474012">
    <property type="protein sequence ID" value="EDL89622.1"/>
    <property type="molecule type" value="Genomic_DNA"/>
</dbReference>
<evidence type="ECO:0000313" key="3">
    <source>
        <dbReference type="EMBL" id="EDL89622.1"/>
    </source>
</evidence>
<proteinExistence type="predicted"/>
<evidence type="ECO:0000256" key="2">
    <source>
        <dbReference type="SAM" id="Phobius"/>
    </source>
</evidence>
<reference evidence="3 4" key="1">
    <citation type="submission" date="2005-07" db="EMBL/GenBank/DDBJ databases">
        <authorList>
            <person name="Mural R.J."/>
            <person name="Li P.W."/>
            <person name="Adams M.D."/>
            <person name="Amanatides P.G."/>
            <person name="Baden-Tillson H."/>
            <person name="Barnstead M."/>
            <person name="Chin S.H."/>
            <person name="Dew I."/>
            <person name="Evans C.A."/>
            <person name="Ferriera S."/>
            <person name="Flanigan M."/>
            <person name="Fosler C."/>
            <person name="Glodek A."/>
            <person name="Gu Z."/>
            <person name="Holt R.A."/>
            <person name="Jennings D."/>
            <person name="Kraft C.L."/>
            <person name="Lu F."/>
            <person name="Nguyen T."/>
            <person name="Nusskern D.R."/>
            <person name="Pfannkoch C.M."/>
            <person name="Sitter C."/>
            <person name="Sutton G.G."/>
            <person name="Venter J.C."/>
            <person name="Wang Z."/>
            <person name="Woodage T."/>
            <person name="Zheng X.H."/>
            <person name="Zhong F."/>
        </authorList>
    </citation>
    <scope>NUCLEOTIDE SEQUENCE [LARGE SCALE GENOMIC DNA]</scope>
    <source>
        <strain>BN</strain>
        <strain evidence="4">Sprague-Dawley</strain>
    </source>
</reference>
<feature type="compositionally biased region" description="Polar residues" evidence="1">
    <location>
        <begin position="1"/>
        <end position="10"/>
    </location>
</feature>
<evidence type="ECO:0000256" key="1">
    <source>
        <dbReference type="SAM" id="MobiDB-lite"/>
    </source>
</evidence>
<protein>
    <submittedName>
        <fullName evidence="3">RCG42735, isoform CRA_b</fullName>
    </submittedName>
</protein>
<feature type="region of interest" description="Disordered" evidence="1">
    <location>
        <begin position="1"/>
        <end position="25"/>
    </location>
</feature>
<dbReference type="AlphaFoldDB" id="A6K1G2"/>